<keyword evidence="2" id="KW-1185">Reference proteome</keyword>
<evidence type="ECO:0000313" key="2">
    <source>
        <dbReference type="Proteomes" id="UP001152795"/>
    </source>
</evidence>
<dbReference type="AlphaFoldDB" id="A0A7D9DYS7"/>
<sequence length="500" mass="56807">MYSLTTTLFLITLLRAPRYMLADSSVLPSEASPTKSLVWERRINASLLLLQNKPCKFFMSNGNCTQLRSRPRSAMNLYTASAQNAKLIAVSPDKIKLVPTSYEAVLVIDPYPEASFGHPVLVFFTEISSTLTDCNSNKKSTFTHGECITIAQKSRRCTNRLQDRKRKRRCDINFVPSVFTKEEGRHGTQLLQCKSKMAGFAKCPTSLTVHPLDEKCLNTKRCAITPKSIRQRHCTATCDYAVLLSGGWNTFTATTKSKDNVKLMWRYLRNNRFKHENIVTFVGDRYSVELDGNPQTKDSVPADSEFKIRSQIKNLCGSMCVDSLVIYLNKPTKSNGGMLIWDENYDGFAEESERYEVREFFDDLRNCKAKQVTVLADHSFSGLLLDKFRSAKRHSSRGTLKNVVVVTSANSDGYSTRGSFTEKWVRYSLHRHNRQRCLKDVIQDMTSLTTNQFQVDFDSSSQGLLDKTIYGGSCDQSLHASRRDMGCHFTSRRYRLSNRG</sequence>
<protein>
    <submittedName>
        <fullName evidence="1">Uncharacterized protein</fullName>
    </submittedName>
</protein>
<evidence type="ECO:0000313" key="1">
    <source>
        <dbReference type="EMBL" id="CAB3997621.1"/>
    </source>
</evidence>
<dbReference type="PANTHER" id="PTHR35842">
    <property type="entry name" value="SI:CH211-67E16.11"/>
    <property type="match status" value="1"/>
</dbReference>
<proteinExistence type="predicted"/>
<dbReference type="EMBL" id="CACRXK020003145">
    <property type="protein sequence ID" value="CAB3997621.1"/>
    <property type="molecule type" value="Genomic_DNA"/>
</dbReference>
<organism evidence="1 2">
    <name type="scientific">Paramuricea clavata</name>
    <name type="common">Red gorgonian</name>
    <name type="synonym">Violescent sea-whip</name>
    <dbReference type="NCBI Taxonomy" id="317549"/>
    <lineage>
        <taxon>Eukaryota</taxon>
        <taxon>Metazoa</taxon>
        <taxon>Cnidaria</taxon>
        <taxon>Anthozoa</taxon>
        <taxon>Octocorallia</taxon>
        <taxon>Malacalcyonacea</taxon>
        <taxon>Plexauridae</taxon>
        <taxon>Paramuricea</taxon>
    </lineage>
</organism>
<name>A0A7D9DYS7_PARCT</name>
<dbReference type="OrthoDB" id="6132489at2759"/>
<dbReference type="Proteomes" id="UP001152795">
    <property type="component" value="Unassembled WGS sequence"/>
</dbReference>
<accession>A0A7D9DYS7</accession>
<reference evidence="1" key="1">
    <citation type="submission" date="2020-04" db="EMBL/GenBank/DDBJ databases">
        <authorList>
            <person name="Alioto T."/>
            <person name="Alioto T."/>
            <person name="Gomez Garrido J."/>
        </authorList>
    </citation>
    <scope>NUCLEOTIDE SEQUENCE</scope>
    <source>
        <strain evidence="1">A484AB</strain>
    </source>
</reference>
<gene>
    <name evidence="1" type="ORF">PACLA_8A046516</name>
</gene>
<comment type="caution">
    <text evidence="1">The sequence shown here is derived from an EMBL/GenBank/DDBJ whole genome shotgun (WGS) entry which is preliminary data.</text>
</comment>
<dbReference type="PANTHER" id="PTHR35842:SF1">
    <property type="entry name" value="SI:CH211-67E16.11"/>
    <property type="match status" value="1"/>
</dbReference>